<proteinExistence type="predicted"/>
<evidence type="ECO:0000256" key="1">
    <source>
        <dbReference type="ARBA" id="ARBA00001974"/>
    </source>
</evidence>
<dbReference type="Pfam" id="PF00890">
    <property type="entry name" value="FAD_binding_2"/>
    <property type="match status" value="1"/>
</dbReference>
<keyword evidence="8" id="KW-1185">Reference proteome</keyword>
<dbReference type="SUPFAM" id="SSF51905">
    <property type="entry name" value="FAD/NAD(P)-binding domain"/>
    <property type="match status" value="1"/>
</dbReference>
<keyword evidence="2" id="KW-0285">Flavoprotein</keyword>
<evidence type="ECO:0000256" key="5">
    <source>
        <dbReference type="SAM" id="Phobius"/>
    </source>
</evidence>
<gene>
    <name evidence="7" type="primary">tcuA</name>
    <name evidence="7" type="ORF">G3446_22235</name>
</gene>
<comment type="caution">
    <text evidence="7">The sequence shown here is derived from an EMBL/GenBank/DDBJ whole genome shotgun (WGS) entry which is preliminary data.</text>
</comment>
<dbReference type="Gene3D" id="3.50.50.60">
    <property type="entry name" value="FAD/NAD(P)-binding domain"/>
    <property type="match status" value="1"/>
</dbReference>
<dbReference type="Proteomes" id="UP000483379">
    <property type="component" value="Unassembled WGS sequence"/>
</dbReference>
<accession>A0A6M0K828</accession>
<dbReference type="InterPro" id="IPR003953">
    <property type="entry name" value="FAD-dep_OxRdtase_2_FAD-bd"/>
</dbReference>
<keyword evidence="3" id="KW-0274">FAD</keyword>
<feature type="transmembrane region" description="Helical" evidence="5">
    <location>
        <begin position="440"/>
        <end position="458"/>
    </location>
</feature>
<dbReference type="InterPro" id="IPR027477">
    <property type="entry name" value="Succ_DH/fumarate_Rdtase_cat_sf"/>
</dbReference>
<dbReference type="InterPro" id="IPR036188">
    <property type="entry name" value="FAD/NAD-bd_sf"/>
</dbReference>
<dbReference type="PRINTS" id="PR00411">
    <property type="entry name" value="PNDRDTASEI"/>
</dbReference>
<dbReference type="InterPro" id="IPR012831">
    <property type="entry name" value="CobZ"/>
</dbReference>
<dbReference type="PANTHER" id="PTHR43400">
    <property type="entry name" value="FUMARATE REDUCTASE"/>
    <property type="match status" value="1"/>
</dbReference>
<dbReference type="GO" id="GO:0016491">
    <property type="term" value="F:oxidoreductase activity"/>
    <property type="evidence" value="ECO:0007669"/>
    <property type="project" value="UniProtKB-KW"/>
</dbReference>
<evidence type="ECO:0000259" key="6">
    <source>
        <dbReference type="Pfam" id="PF00890"/>
    </source>
</evidence>
<keyword evidence="5" id="KW-0812">Transmembrane</keyword>
<evidence type="ECO:0000313" key="7">
    <source>
        <dbReference type="EMBL" id="NEV64555.1"/>
    </source>
</evidence>
<keyword evidence="5" id="KW-0472">Membrane</keyword>
<dbReference type="EMBL" id="JAAIJQ010000097">
    <property type="protein sequence ID" value="NEV64555.1"/>
    <property type="molecule type" value="Genomic_DNA"/>
</dbReference>
<dbReference type="PANTHER" id="PTHR43400:SF7">
    <property type="entry name" value="FAD-DEPENDENT OXIDOREDUCTASE 2 FAD BINDING DOMAIN-CONTAINING PROTEIN"/>
    <property type="match status" value="1"/>
</dbReference>
<sequence>MPDARHLDPAPDVLVIGGGTAALCAAIAARQAGASVLMVEQAPRALRGGNTRHSRNLRFAHTGETPLSTGPYPADAFWSDLERATSGTLDAGLARLLVQDSQDITGWLEAAGVHFQSHASGVLPQSSKTAFLLGGGKSMINALYSRAEHLGVSVAYETECVDLAIRENRLVGVTLKSGDRPGTLHPGAAIACCGGAQASRTWLRSCWGDAAEGFVNRGTPFAEGGVLRSLLDRGAEAVGDPKHLYLVAVDARSPADDGGIATRVRAMPAGIVVDTEGQRRHDEGGDTASTRYAVWGQRLAGFPGQLGHLILDARGLREAPPSLYPPITADSVGGLAERIGIHPAALDATLTRYNASVRAPDDPSDRAGWHSLGLDPPKSRLALPLTEAPFAAFPMRPGITFSYHGVGVDTTARVRLSQGGAVANLFAAGMIMAPSIIPRGYVSGLALTIGIVFGRLAGQEAARHVRG</sequence>
<evidence type="ECO:0000256" key="4">
    <source>
        <dbReference type="ARBA" id="ARBA00023002"/>
    </source>
</evidence>
<dbReference type="SUPFAM" id="SSF56425">
    <property type="entry name" value="Succinate dehydrogenase/fumarate reductase flavoprotein, catalytic domain"/>
    <property type="match status" value="1"/>
</dbReference>
<dbReference type="AlphaFoldDB" id="A0A6M0K828"/>
<evidence type="ECO:0000313" key="8">
    <source>
        <dbReference type="Proteomes" id="UP000483379"/>
    </source>
</evidence>
<evidence type="ECO:0000256" key="3">
    <source>
        <dbReference type="ARBA" id="ARBA00022827"/>
    </source>
</evidence>
<reference evidence="7 8" key="1">
    <citation type="submission" date="2020-02" db="EMBL/GenBank/DDBJ databases">
        <title>Genome sequences of Thiorhodococcus mannitoliphagus and Thiorhodococcus minor, purple sulfur photosynthetic bacteria in the gammaproteobacterial family, Chromatiaceae.</title>
        <authorList>
            <person name="Aviles F.A."/>
            <person name="Meyer T.E."/>
            <person name="Kyndt J.A."/>
        </authorList>
    </citation>
    <scope>NUCLEOTIDE SEQUENCE [LARGE SCALE GENOMIC DNA]</scope>
    <source>
        <strain evidence="7 8">DSM 11518</strain>
    </source>
</reference>
<dbReference type="NCBIfam" id="TIGR02485">
    <property type="entry name" value="CobZ_N-term"/>
    <property type="match status" value="1"/>
</dbReference>
<keyword evidence="4" id="KW-0560">Oxidoreductase</keyword>
<protein>
    <submittedName>
        <fullName evidence="7">FAD-dependent tricarballylate dehydrogenase TcuA</fullName>
    </submittedName>
</protein>
<comment type="cofactor">
    <cofactor evidence="1">
        <name>FAD</name>
        <dbReference type="ChEBI" id="CHEBI:57692"/>
    </cofactor>
</comment>
<dbReference type="NCBIfam" id="NF006130">
    <property type="entry name" value="PRK08274.1"/>
    <property type="match status" value="1"/>
</dbReference>
<dbReference type="RefSeq" id="WP_164455407.1">
    <property type="nucleotide sequence ID" value="NZ_JAAIJQ010000097.1"/>
</dbReference>
<feature type="domain" description="FAD-dependent oxidoreductase 2 FAD-binding" evidence="6">
    <location>
        <begin position="12"/>
        <end position="432"/>
    </location>
</feature>
<keyword evidence="5" id="KW-1133">Transmembrane helix</keyword>
<dbReference type="Gene3D" id="3.90.700.10">
    <property type="entry name" value="Succinate dehydrogenase/fumarate reductase flavoprotein, catalytic domain"/>
    <property type="match status" value="1"/>
</dbReference>
<dbReference type="InterPro" id="IPR050315">
    <property type="entry name" value="FAD-oxidoreductase_2"/>
</dbReference>
<evidence type="ECO:0000256" key="2">
    <source>
        <dbReference type="ARBA" id="ARBA00022630"/>
    </source>
</evidence>
<name>A0A6M0K828_9GAMM</name>
<organism evidence="7 8">
    <name type="scientific">Thiorhodococcus minor</name>
    <dbReference type="NCBI Taxonomy" id="57489"/>
    <lineage>
        <taxon>Bacteria</taxon>
        <taxon>Pseudomonadati</taxon>
        <taxon>Pseudomonadota</taxon>
        <taxon>Gammaproteobacteria</taxon>
        <taxon>Chromatiales</taxon>
        <taxon>Chromatiaceae</taxon>
        <taxon>Thiorhodococcus</taxon>
    </lineage>
</organism>